<name>A0ABT8YNK0_9HYPH</name>
<evidence type="ECO:0008006" key="3">
    <source>
        <dbReference type="Google" id="ProtNLM"/>
    </source>
</evidence>
<comment type="caution">
    <text evidence="1">The sequence shown here is derived from an EMBL/GenBank/DDBJ whole genome shotgun (WGS) entry which is preliminary data.</text>
</comment>
<dbReference type="Proteomes" id="UP001174932">
    <property type="component" value="Unassembled WGS sequence"/>
</dbReference>
<gene>
    <name evidence="1" type="ORF">Q4481_12575</name>
</gene>
<keyword evidence="2" id="KW-1185">Reference proteome</keyword>
<proteinExistence type="predicted"/>
<evidence type="ECO:0000313" key="2">
    <source>
        <dbReference type="Proteomes" id="UP001174932"/>
    </source>
</evidence>
<reference evidence="1" key="1">
    <citation type="journal article" date="2015" name="Int. J. Syst. Evol. Microbiol.">
        <title>Rhizobium alvei sp. nov., isolated from a freshwater river.</title>
        <authorList>
            <person name="Sheu S.Y."/>
            <person name="Huang H.W."/>
            <person name="Young C.C."/>
            <person name="Chen W.M."/>
        </authorList>
    </citation>
    <scope>NUCLEOTIDE SEQUENCE</scope>
    <source>
        <strain evidence="1">TNR-22</strain>
    </source>
</reference>
<evidence type="ECO:0000313" key="1">
    <source>
        <dbReference type="EMBL" id="MDO6964795.1"/>
    </source>
</evidence>
<accession>A0ABT8YNK0</accession>
<dbReference type="Gene3D" id="1.20.120.520">
    <property type="entry name" value="nmb1532 protein domain like"/>
    <property type="match status" value="1"/>
</dbReference>
<dbReference type="EMBL" id="JAUOZU010000008">
    <property type="protein sequence ID" value="MDO6964795.1"/>
    <property type="molecule type" value="Genomic_DNA"/>
</dbReference>
<dbReference type="RefSeq" id="WP_304376723.1">
    <property type="nucleotide sequence ID" value="NZ_JAUOZU010000008.1"/>
</dbReference>
<protein>
    <recommendedName>
        <fullName evidence="3">Hemerythrin-like domain-containing protein</fullName>
    </recommendedName>
</protein>
<reference evidence="1" key="2">
    <citation type="submission" date="2023-07" db="EMBL/GenBank/DDBJ databases">
        <authorList>
            <person name="Shen H."/>
        </authorList>
    </citation>
    <scope>NUCLEOTIDE SEQUENCE</scope>
    <source>
        <strain evidence="1">TNR-22</strain>
    </source>
</reference>
<organism evidence="1 2">
    <name type="scientific">Rhizobium alvei</name>
    <dbReference type="NCBI Taxonomy" id="1132659"/>
    <lineage>
        <taxon>Bacteria</taxon>
        <taxon>Pseudomonadati</taxon>
        <taxon>Pseudomonadota</taxon>
        <taxon>Alphaproteobacteria</taxon>
        <taxon>Hyphomicrobiales</taxon>
        <taxon>Rhizobiaceae</taxon>
        <taxon>Rhizobium/Agrobacterium group</taxon>
        <taxon>Rhizobium</taxon>
    </lineage>
</organism>
<sequence>MSHHIAFDQVPPTNGRYDLYGAVHKGLRRAQCDLLGRLGAADRNNATEIADLMSELRGLLRLAAAHVVHEDREIHGRLQSLSVSTATLDDQHEDHRIAFGKLEAMIVDVEKAPAERKQEKLRHLYLAFAAYVAEDLEHMHEEETVTAPALWANLDDQALAEIEMRIVGSMAPDMNMAFMRIMIPAMNPDERLALLAGIRKVAPPEAFHAVLEFAARPSLSVEAFRNLTNSLEQAA</sequence>